<dbReference type="GO" id="GO:0008474">
    <property type="term" value="F:palmitoyl-(protein) hydrolase activity"/>
    <property type="evidence" value="ECO:0007669"/>
    <property type="project" value="UniProtKB-EC"/>
</dbReference>
<accession>A0A8J6YMQ3</accession>
<dbReference type="InterPro" id="IPR000073">
    <property type="entry name" value="AB_hydrolase_1"/>
</dbReference>
<evidence type="ECO:0000256" key="11">
    <source>
        <dbReference type="ARBA" id="ARBA00047972"/>
    </source>
</evidence>
<dbReference type="EC" id="3.1.1.93" evidence="4"/>
<keyword evidence="2 13" id="KW-0378">Hydrolase</keyword>
<comment type="catalytic activity">
    <reaction evidence="10">
        <text>S-hexadecanoyl-L-cysteinyl-[protein] + H2O = L-cysteinyl-[protein] + hexadecanoate + H(+)</text>
        <dbReference type="Rhea" id="RHEA:19233"/>
        <dbReference type="Rhea" id="RHEA-COMP:10131"/>
        <dbReference type="Rhea" id="RHEA-COMP:11032"/>
        <dbReference type="ChEBI" id="CHEBI:7896"/>
        <dbReference type="ChEBI" id="CHEBI:15377"/>
        <dbReference type="ChEBI" id="CHEBI:15378"/>
        <dbReference type="ChEBI" id="CHEBI:29950"/>
        <dbReference type="ChEBI" id="CHEBI:74151"/>
        <dbReference type="EC" id="3.1.2.22"/>
    </reaction>
    <physiologicalReaction direction="left-to-right" evidence="10">
        <dbReference type="Rhea" id="RHEA:19234"/>
    </physiologicalReaction>
</comment>
<evidence type="ECO:0000256" key="10">
    <source>
        <dbReference type="ARBA" id="ARBA00047409"/>
    </source>
</evidence>
<comment type="catalytic activity">
    <reaction evidence="11">
        <text>mycophenolic acid O-acyl-beta-D-glucuronide + H2O = mycophenolate + D-glucuronate + H(+)</text>
        <dbReference type="Rhea" id="RHEA:34179"/>
        <dbReference type="ChEBI" id="CHEBI:15377"/>
        <dbReference type="ChEBI" id="CHEBI:15378"/>
        <dbReference type="ChEBI" id="CHEBI:58720"/>
        <dbReference type="ChEBI" id="CHEBI:62932"/>
        <dbReference type="ChEBI" id="CHEBI:66982"/>
        <dbReference type="EC" id="3.1.1.93"/>
    </reaction>
    <physiologicalReaction direction="left-to-right" evidence="11">
        <dbReference type="Rhea" id="RHEA:34180"/>
    </physiologicalReaction>
</comment>
<evidence type="ECO:0000256" key="7">
    <source>
        <dbReference type="ARBA" id="ARBA00042645"/>
    </source>
</evidence>
<feature type="domain" description="AB hydrolase-1" evidence="12">
    <location>
        <begin position="31"/>
        <end position="139"/>
    </location>
</feature>
<evidence type="ECO:0000256" key="3">
    <source>
        <dbReference type="ARBA" id="ARBA00022946"/>
    </source>
</evidence>
<dbReference type="Gene3D" id="3.40.50.1820">
    <property type="entry name" value="alpha/beta hydrolase"/>
    <property type="match status" value="1"/>
</dbReference>
<proteinExistence type="predicted"/>
<dbReference type="PANTHER" id="PTHR16138:SF7">
    <property type="entry name" value="PALMITOYL-PROTEIN THIOESTERASE ABHD10, MITOCHONDRIAL"/>
    <property type="match status" value="1"/>
</dbReference>
<dbReference type="InterPro" id="IPR029058">
    <property type="entry name" value="AB_hydrolase_fold"/>
</dbReference>
<sequence length="262" mass="28172">MTDDSRPTPHRILTTPEGASLACRLTPGKSPAVVYLHGLQSDMGGGKARALEDWARRTGRACVMFDQQGHGQSSGLFSEGSIGQWARDTVFVLRTLTSGNNIVVGSSMGGWIMMLTALMAPEQVGALVGIAAAPDFTTAMTRDNPLHAPFLDAEGNYTGPSSGDPDFPPLMLRRAFLEDGNAHAVLTRTPAEINVPVRLLHGLEDETVPWQVALKIQSTVRSPDVVVTLVKDAGHRMNRDSDMALLLREIESLARDLDAPHA</sequence>
<dbReference type="SUPFAM" id="SSF53474">
    <property type="entry name" value="alpha/beta-Hydrolases"/>
    <property type="match status" value="1"/>
</dbReference>
<evidence type="ECO:0000256" key="5">
    <source>
        <dbReference type="ARBA" id="ARBA00039314"/>
    </source>
</evidence>
<evidence type="ECO:0000256" key="9">
    <source>
        <dbReference type="ARBA" id="ARBA00046047"/>
    </source>
</evidence>
<evidence type="ECO:0000256" key="4">
    <source>
        <dbReference type="ARBA" id="ARBA00039132"/>
    </source>
</evidence>
<dbReference type="EC" id="3.1.2.22" evidence="1"/>
<evidence type="ECO:0000256" key="2">
    <source>
        <dbReference type="ARBA" id="ARBA00022801"/>
    </source>
</evidence>
<name>A0A8J6YMQ3_9PROT</name>
<reference evidence="13" key="1">
    <citation type="submission" date="2020-10" db="EMBL/GenBank/DDBJ databases">
        <title>Genome sequence of the unusual species of purple photosynthetic bacteria, Phaeovibrio sulfidiphilus DSM 23193, type strain.</title>
        <authorList>
            <person name="Kyndt J.A."/>
            <person name="Meyer T.E."/>
        </authorList>
    </citation>
    <scope>NUCLEOTIDE SEQUENCE</scope>
    <source>
        <strain evidence="13">DSM 23193</strain>
    </source>
</reference>
<keyword evidence="3" id="KW-0809">Transit peptide</keyword>
<gene>
    <name evidence="13" type="ORF">IHV25_07210</name>
</gene>
<dbReference type="InterPro" id="IPR052382">
    <property type="entry name" value="ABHD10_acyl-thioesterase"/>
</dbReference>
<keyword evidence="14" id="KW-1185">Reference proteome</keyword>
<dbReference type="GO" id="GO:0102390">
    <property type="term" value="F:mycophenolic acid acyl-glucuronide esterase activity"/>
    <property type="evidence" value="ECO:0007669"/>
    <property type="project" value="UniProtKB-EC"/>
</dbReference>
<evidence type="ECO:0000256" key="6">
    <source>
        <dbReference type="ARBA" id="ARBA00041520"/>
    </source>
</evidence>
<evidence type="ECO:0000313" key="13">
    <source>
        <dbReference type="EMBL" id="MBE1237435.1"/>
    </source>
</evidence>
<dbReference type="Proteomes" id="UP000631034">
    <property type="component" value="Unassembled WGS sequence"/>
</dbReference>
<dbReference type="EMBL" id="JACZHT010000004">
    <property type="protein sequence ID" value="MBE1237435.1"/>
    <property type="molecule type" value="Genomic_DNA"/>
</dbReference>
<dbReference type="AlphaFoldDB" id="A0A8J6YMQ3"/>
<evidence type="ECO:0000256" key="8">
    <source>
        <dbReference type="ARBA" id="ARBA00042704"/>
    </source>
</evidence>
<dbReference type="Pfam" id="PF00561">
    <property type="entry name" value="Abhydrolase_1"/>
    <property type="match status" value="1"/>
</dbReference>
<comment type="function">
    <text evidence="9">Acts as an acyl-protein thioesterase that hydrolyzes fatty acids from acylated residues in proteins. Regulates the mitochondrial S-depalmitoylation of the nucleophilic active site residue of peroxiredoxin-5/PRDX5, a key antioxidant protein, therefore modulating mitochondrial antioxidant ability. Also catalyzes the deglucuronidation of mycophenolic acid acyl-glucuronide, an active metabolite of the immunosuppressant drug mycophenolate.</text>
</comment>
<dbReference type="GO" id="GO:0004553">
    <property type="term" value="F:hydrolase activity, hydrolyzing O-glycosyl compounds"/>
    <property type="evidence" value="ECO:0007669"/>
    <property type="project" value="TreeGrafter"/>
</dbReference>
<protein>
    <recommendedName>
        <fullName evidence="5">Palmitoyl-protein thioesterase ABHD10, mitochondrial</fullName>
        <ecNumber evidence="4">3.1.1.93</ecNumber>
        <ecNumber evidence="1">3.1.2.22</ecNumber>
    </recommendedName>
    <alternativeName>
        <fullName evidence="7">Acyl-protein thioesterase ABHD10</fullName>
    </alternativeName>
    <alternativeName>
        <fullName evidence="8">Alpha/beta hydrolase domain-containing protein 10</fullName>
    </alternativeName>
    <alternativeName>
        <fullName evidence="6">Mycophenolic acid acyl-glucuronide esterase, mitochondrial</fullName>
    </alternativeName>
</protein>
<evidence type="ECO:0000313" key="14">
    <source>
        <dbReference type="Proteomes" id="UP000631034"/>
    </source>
</evidence>
<comment type="caution">
    <text evidence="13">The sequence shown here is derived from an EMBL/GenBank/DDBJ whole genome shotgun (WGS) entry which is preliminary data.</text>
</comment>
<dbReference type="PANTHER" id="PTHR16138">
    <property type="entry name" value="MYCOPHENOLIC ACID ACYL-GLUCURONIDE ESTERASE, MITOCHONDRIAL"/>
    <property type="match status" value="1"/>
</dbReference>
<dbReference type="RefSeq" id="WP_192534441.1">
    <property type="nucleotide sequence ID" value="NZ_JACZHT010000004.1"/>
</dbReference>
<organism evidence="13 14">
    <name type="scientific">Phaeovibrio sulfidiphilus</name>
    <dbReference type="NCBI Taxonomy" id="1220600"/>
    <lineage>
        <taxon>Bacteria</taxon>
        <taxon>Pseudomonadati</taxon>
        <taxon>Pseudomonadota</taxon>
        <taxon>Alphaproteobacteria</taxon>
        <taxon>Rhodospirillales</taxon>
        <taxon>Rhodospirillaceae</taxon>
        <taxon>Phaeovibrio</taxon>
    </lineage>
</organism>
<evidence type="ECO:0000256" key="1">
    <source>
        <dbReference type="ARBA" id="ARBA00012423"/>
    </source>
</evidence>
<evidence type="ECO:0000259" key="12">
    <source>
        <dbReference type="Pfam" id="PF00561"/>
    </source>
</evidence>